<organism evidence="2 3">
    <name type="scientific">Drechmeria coniospora</name>
    <name type="common">Nematophagous fungus</name>
    <name type="synonym">Meria coniospora</name>
    <dbReference type="NCBI Taxonomy" id="98403"/>
    <lineage>
        <taxon>Eukaryota</taxon>
        <taxon>Fungi</taxon>
        <taxon>Dikarya</taxon>
        <taxon>Ascomycota</taxon>
        <taxon>Pezizomycotina</taxon>
        <taxon>Sordariomycetes</taxon>
        <taxon>Hypocreomycetidae</taxon>
        <taxon>Hypocreales</taxon>
        <taxon>Ophiocordycipitaceae</taxon>
        <taxon>Drechmeria</taxon>
    </lineage>
</organism>
<dbReference type="RefSeq" id="XP_040658558.1">
    <property type="nucleotide sequence ID" value="XM_040797675.1"/>
</dbReference>
<reference evidence="2 3" key="1">
    <citation type="journal article" date="2016" name="Sci. Rep.">
        <title>Insights into Adaptations to a Near-Obligate Nematode Endoparasitic Lifestyle from the Finished Genome of Drechmeria coniospora.</title>
        <authorList>
            <person name="Zhang L."/>
            <person name="Zhou Z."/>
            <person name="Guo Q."/>
            <person name="Fokkens L."/>
            <person name="Miskei M."/>
            <person name="Pocsi I."/>
            <person name="Zhang W."/>
            <person name="Chen M."/>
            <person name="Wang L."/>
            <person name="Sun Y."/>
            <person name="Donzelli B.G."/>
            <person name="Gibson D.M."/>
            <person name="Nelson D.R."/>
            <person name="Luo J.G."/>
            <person name="Rep M."/>
            <person name="Liu H."/>
            <person name="Yang S."/>
            <person name="Wang J."/>
            <person name="Krasnoff S.B."/>
            <person name="Xu Y."/>
            <person name="Molnar I."/>
            <person name="Lin M."/>
        </authorList>
    </citation>
    <scope>NUCLEOTIDE SEQUENCE [LARGE SCALE GENOMIC DNA]</scope>
    <source>
        <strain evidence="2 3">ARSEF 6962</strain>
    </source>
</reference>
<feature type="region of interest" description="Disordered" evidence="1">
    <location>
        <begin position="184"/>
        <end position="204"/>
    </location>
</feature>
<dbReference type="STRING" id="98403.A0A151GQ32"/>
<dbReference type="AlphaFoldDB" id="A0A151GQ32"/>
<gene>
    <name evidence="2" type="ORF">DCS_00336</name>
</gene>
<feature type="region of interest" description="Disordered" evidence="1">
    <location>
        <begin position="854"/>
        <end position="888"/>
    </location>
</feature>
<feature type="compositionally biased region" description="Basic and acidic residues" evidence="1">
    <location>
        <begin position="855"/>
        <end position="878"/>
    </location>
</feature>
<protein>
    <recommendedName>
        <fullName evidence="4">Pentatricopeptide repeat protein</fullName>
    </recommendedName>
</protein>
<comment type="caution">
    <text evidence="2">The sequence shown here is derived from an EMBL/GenBank/DDBJ whole genome shotgun (WGS) entry which is preliminary data.</text>
</comment>
<feature type="region of interest" description="Disordered" evidence="1">
    <location>
        <begin position="595"/>
        <end position="641"/>
    </location>
</feature>
<dbReference type="InParanoid" id="A0A151GQ32"/>
<evidence type="ECO:0000256" key="1">
    <source>
        <dbReference type="SAM" id="MobiDB-lite"/>
    </source>
</evidence>
<dbReference type="GeneID" id="63712979"/>
<evidence type="ECO:0000313" key="2">
    <source>
        <dbReference type="EMBL" id="KYK59206.1"/>
    </source>
</evidence>
<name>A0A151GQ32_DRECN</name>
<keyword evidence="3" id="KW-1185">Reference proteome</keyword>
<accession>A0A151GQ32</accession>
<dbReference type="EMBL" id="LAYC01000001">
    <property type="protein sequence ID" value="KYK59206.1"/>
    <property type="molecule type" value="Genomic_DNA"/>
</dbReference>
<proteinExistence type="predicted"/>
<feature type="compositionally biased region" description="Polar residues" evidence="1">
    <location>
        <begin position="595"/>
        <end position="614"/>
    </location>
</feature>
<sequence>MPSPKPVPSRATLNALRGVVLTTSCSVIVLAEERRRRLQMARAAIDNARKLHTVRSNRGPIALADGLATWEANFADVGDGVMSMPSLPRPRTSTRRRRHGALTNASPPDVEKSKNARDLPNAPARQSVSAMPTNSELHSLLSDMVNLKSLFQFDQSHPETKHHNAGWKTSARFTKSEPVALAKSSPTDFGIAARPSDPKAHSSNVLESVTNHDTAQVPDALETARSYLARSVQGASTSPPRPFHNDALAALEGLAYHLETHLVDGAKVSEGVDMATAIFQRLASFGSSIPDVGGPTRSTALHLLRLTLEADASKATVLLDAILPMCKDPSKIVVPFLRFMQENEASECIMAQLLDLLSGRQRAPFWRHGMLVHRILRRHGSSYGSFQDTKKLYKAMQTAGLFQHFGISHASQYNIRRMMVAAAADQGDDVFIDLEMAAIRQLEPDASRFDMKLQSKLVVRDAVLGKWNSVHDQIRRLMTVVDVACVEFQRMVTRVTDAFAQAHAPDELENFLRTFMREYGIKPRPRWVYLVLDGHAARHQVDAVFSWLQVCSDGGLSMDEAFIQRFYGRCRKFWSFSDKSIAKLQMALPSLVPATSRSGPNNVDSCGGSNLTSTRQRRRRHGEGSAVNEAHAKGPTPSDDGLRLAVVEQLRSNDGPQIDRAIALVCAADKGGIDVSAALTPLLLARLERREEPRRLIDDALRMGVEIHDSVYNKASQALSARGDLAAAVDMCTLAARENGDGRLSYNEFNFANLVFAYTGSGRYKPLRSLLCDFTSEERWWHGSRTCKESIKLAMKTAAMRTVVRTRDRASHRQALDQLDAALVHVKRCRSNNEHRRAVAEGFLQIMRAPSTAELRSDAARGEDHGNKRQHVDGRSSERLVAPPEPAGPLIMVAEG</sequence>
<evidence type="ECO:0000313" key="3">
    <source>
        <dbReference type="Proteomes" id="UP000076580"/>
    </source>
</evidence>
<evidence type="ECO:0008006" key="4">
    <source>
        <dbReference type="Google" id="ProtNLM"/>
    </source>
</evidence>
<dbReference type="Proteomes" id="UP000076580">
    <property type="component" value="Chromosome 01"/>
</dbReference>
<feature type="region of interest" description="Disordered" evidence="1">
    <location>
        <begin position="85"/>
        <end position="132"/>
    </location>
</feature>